<dbReference type="AlphaFoldDB" id="A0A370I3I1"/>
<name>A0A370I3I1_9NOCA</name>
<keyword evidence="1" id="KW-0812">Transmembrane</keyword>
<feature type="transmembrane region" description="Helical" evidence="1">
    <location>
        <begin position="103"/>
        <end position="124"/>
    </location>
</feature>
<comment type="caution">
    <text evidence="2">The sequence shown here is derived from an EMBL/GenBank/DDBJ whole genome shotgun (WGS) entry which is preliminary data.</text>
</comment>
<keyword evidence="3" id="KW-1185">Reference proteome</keyword>
<evidence type="ECO:0000313" key="3">
    <source>
        <dbReference type="Proteomes" id="UP000254869"/>
    </source>
</evidence>
<feature type="transmembrane region" description="Helical" evidence="1">
    <location>
        <begin position="230"/>
        <end position="249"/>
    </location>
</feature>
<feature type="transmembrane region" description="Helical" evidence="1">
    <location>
        <begin position="175"/>
        <end position="192"/>
    </location>
</feature>
<sequence>MGAVVRVLPGVAVVAWVVAQICYPLSVGVGRDRVTVVVVLLSVGVALAHAVVYRGARFAIGFLVIVSGIGLVAEMVGTASGFPFGCYVYAAGRLGPAVADVPVVVPLAWTGGLYAVWVVAGLLARRAWVRIPWTAAGAVGWDLFLDPQMVADRQWSWCSDLPGLPGISEIPYTNYLGWFGVAMIMAMLLHLLERGAPARDTSPIVPIVVLLWTWLGSTLAHAVFLGLSASAGYGFAGLGALGIPLVASMSRRARRVRLRSACHGTM</sequence>
<dbReference type="Pfam" id="PF04240">
    <property type="entry name" value="Caroten_synth"/>
    <property type="match status" value="1"/>
</dbReference>
<proteinExistence type="predicted"/>
<dbReference type="Proteomes" id="UP000254869">
    <property type="component" value="Unassembled WGS sequence"/>
</dbReference>
<dbReference type="STRING" id="1210086.GCA_001613105_06723"/>
<evidence type="ECO:0000313" key="2">
    <source>
        <dbReference type="EMBL" id="RDI65305.1"/>
    </source>
</evidence>
<dbReference type="InterPro" id="IPR007354">
    <property type="entry name" value="CruF-like"/>
</dbReference>
<keyword evidence="1" id="KW-1133">Transmembrane helix</keyword>
<evidence type="ECO:0000256" key="1">
    <source>
        <dbReference type="SAM" id="Phobius"/>
    </source>
</evidence>
<feature type="transmembrane region" description="Helical" evidence="1">
    <location>
        <begin position="6"/>
        <end position="27"/>
    </location>
</feature>
<dbReference type="RefSeq" id="WP_373863883.1">
    <property type="nucleotide sequence ID" value="NZ_QQBC01000006.1"/>
</dbReference>
<dbReference type="EMBL" id="QQBC01000006">
    <property type="protein sequence ID" value="RDI65305.1"/>
    <property type="molecule type" value="Genomic_DNA"/>
</dbReference>
<accession>A0A370I3I1</accession>
<organism evidence="2 3">
    <name type="scientific">Nocardia pseudobrasiliensis</name>
    <dbReference type="NCBI Taxonomy" id="45979"/>
    <lineage>
        <taxon>Bacteria</taxon>
        <taxon>Bacillati</taxon>
        <taxon>Actinomycetota</taxon>
        <taxon>Actinomycetes</taxon>
        <taxon>Mycobacteriales</taxon>
        <taxon>Nocardiaceae</taxon>
        <taxon>Nocardia</taxon>
    </lineage>
</organism>
<feature type="transmembrane region" description="Helical" evidence="1">
    <location>
        <begin position="34"/>
        <end position="52"/>
    </location>
</feature>
<gene>
    <name evidence="2" type="ORF">DFR76_106174</name>
</gene>
<dbReference type="PANTHER" id="PTHR39419:SF1">
    <property type="entry name" value="SLL0814 PROTEIN"/>
    <property type="match status" value="1"/>
</dbReference>
<feature type="transmembrane region" description="Helical" evidence="1">
    <location>
        <begin position="204"/>
        <end position="224"/>
    </location>
</feature>
<dbReference type="PANTHER" id="PTHR39419">
    <property type="entry name" value="SLL0814 PROTEIN"/>
    <property type="match status" value="1"/>
</dbReference>
<feature type="transmembrane region" description="Helical" evidence="1">
    <location>
        <begin position="58"/>
        <end position="91"/>
    </location>
</feature>
<protein>
    <submittedName>
        <fullName evidence="2">Putative membrane protein</fullName>
    </submittedName>
</protein>
<reference evidence="2 3" key="1">
    <citation type="submission" date="2018-07" db="EMBL/GenBank/DDBJ databases">
        <title>Genomic Encyclopedia of Type Strains, Phase IV (KMG-IV): sequencing the most valuable type-strain genomes for metagenomic binning, comparative biology and taxonomic classification.</title>
        <authorList>
            <person name="Goeker M."/>
        </authorList>
    </citation>
    <scope>NUCLEOTIDE SEQUENCE [LARGE SCALE GENOMIC DNA]</scope>
    <source>
        <strain evidence="2 3">DSM 44290</strain>
    </source>
</reference>
<keyword evidence="1" id="KW-0472">Membrane</keyword>